<dbReference type="SMART" id="SM00220">
    <property type="entry name" value="S_TKc"/>
    <property type="match status" value="1"/>
</dbReference>
<dbReference type="Proteomes" id="UP001085076">
    <property type="component" value="Miscellaneous, Linkage group lg08"/>
</dbReference>
<evidence type="ECO:0000256" key="9">
    <source>
        <dbReference type="ARBA" id="ARBA00048679"/>
    </source>
</evidence>
<feature type="domain" description="Protein kinase" evidence="12">
    <location>
        <begin position="4"/>
        <end position="262"/>
    </location>
</feature>
<feature type="region of interest" description="Disordered" evidence="11">
    <location>
        <begin position="349"/>
        <end position="402"/>
    </location>
</feature>
<dbReference type="GO" id="GO:0004674">
    <property type="term" value="F:protein serine/threonine kinase activity"/>
    <property type="evidence" value="ECO:0007669"/>
    <property type="project" value="UniProtKB-KW"/>
</dbReference>
<reference evidence="13" key="2">
    <citation type="journal article" date="2022" name="Hortic Res">
        <title>The genome of Dioscorea zingiberensis sheds light on the biosynthesis, origin and evolution of the medicinally important diosgenin saponins.</title>
        <authorList>
            <person name="Li Y."/>
            <person name="Tan C."/>
            <person name="Li Z."/>
            <person name="Guo J."/>
            <person name="Li S."/>
            <person name="Chen X."/>
            <person name="Wang C."/>
            <person name="Dai X."/>
            <person name="Yang H."/>
            <person name="Song W."/>
            <person name="Hou L."/>
            <person name="Xu J."/>
            <person name="Tong Z."/>
            <person name="Xu A."/>
            <person name="Yuan X."/>
            <person name="Wang W."/>
            <person name="Yang Q."/>
            <person name="Chen L."/>
            <person name="Sun Z."/>
            <person name="Wang K."/>
            <person name="Pan B."/>
            <person name="Chen J."/>
            <person name="Bao Y."/>
            <person name="Liu F."/>
            <person name="Qi X."/>
            <person name="Gang D.R."/>
            <person name="Wen J."/>
            <person name="Li J."/>
        </authorList>
    </citation>
    <scope>NUCLEOTIDE SEQUENCE</scope>
    <source>
        <strain evidence="13">Dzin_1.0</strain>
    </source>
</reference>
<dbReference type="InterPro" id="IPR050660">
    <property type="entry name" value="NEK_Ser/Thr_kinase"/>
</dbReference>
<sequence length="567" mass="63893">MEQYEVLEQIGKGAFGSALLVKHKAEKKRYVLKKIRLARQTDRCRRSAHQEMELISKVQHPFIVEYKDSWVEKGCYVCIIIGYCEGGDMAEAIKKANGSLFSEEKLCKWLVQLLMALDYLHNNHILHRDVKCSNIFLTKDHNIRLGDFGLAKMLTSDDLASSVVGTPSYMCPELLADIPYGCKSDIWSLGCCIYEMTSLKPAFKAFDMQALINKINKSIVAPLPSSYSGAFRGLIKSMLRKSPEHRPSAAELLKHPHLHPYVFQVSLNSSHPNKSPPVKQPASNYMKKIRFHDDDEDSVCKEKERAKLFSKERMFKPNQPATELDSICSQATDKTIVDKHSNVAKTPRFTPAKTFTTPRRQSEPSKVMRPNRDMRQPLKTPADRSARPTRRASLPLPTFETPPRRNLSVLHGMVSPDISVNAPRIDRIAEFPLASSEDPFFSRKISSVQGSTSTPPHCGDRSITKDKCTIQIFRGEGDNGSDSSGRNSKAIDASSRGSSESRQRRFDPSSYQQRAEALEGLLEFSAQLLQQERFEELGVLLKPFGPEKVSPRETAIWLSKSFKETAI</sequence>
<organism evidence="13 14">
    <name type="scientific">Dioscorea zingiberensis</name>
    <dbReference type="NCBI Taxonomy" id="325984"/>
    <lineage>
        <taxon>Eukaryota</taxon>
        <taxon>Viridiplantae</taxon>
        <taxon>Streptophyta</taxon>
        <taxon>Embryophyta</taxon>
        <taxon>Tracheophyta</taxon>
        <taxon>Spermatophyta</taxon>
        <taxon>Magnoliopsida</taxon>
        <taxon>Liliopsida</taxon>
        <taxon>Dioscoreales</taxon>
        <taxon>Dioscoreaceae</taxon>
        <taxon>Dioscorea</taxon>
    </lineage>
</organism>
<feature type="region of interest" description="Disordered" evidence="11">
    <location>
        <begin position="446"/>
        <end position="465"/>
    </location>
</feature>
<feature type="binding site" evidence="10">
    <location>
        <position position="33"/>
    </location>
    <ligand>
        <name>ATP</name>
        <dbReference type="ChEBI" id="CHEBI:30616"/>
    </ligand>
</feature>
<dbReference type="PROSITE" id="PS00107">
    <property type="entry name" value="PROTEIN_KINASE_ATP"/>
    <property type="match status" value="1"/>
</dbReference>
<keyword evidence="4" id="KW-0808">Transferase</keyword>
<dbReference type="InterPro" id="IPR017441">
    <property type="entry name" value="Protein_kinase_ATP_BS"/>
</dbReference>
<dbReference type="PANTHER" id="PTHR43671">
    <property type="entry name" value="SERINE/THREONINE-PROTEIN KINASE NEK"/>
    <property type="match status" value="1"/>
</dbReference>
<dbReference type="SUPFAM" id="SSF56112">
    <property type="entry name" value="Protein kinase-like (PK-like)"/>
    <property type="match status" value="1"/>
</dbReference>
<keyword evidence="14" id="KW-1185">Reference proteome</keyword>
<gene>
    <name evidence="13" type="ORF">J5N97_027544</name>
</gene>
<dbReference type="EMBL" id="JAGGNH010000008">
    <property type="protein sequence ID" value="KAJ0966406.1"/>
    <property type="molecule type" value="Genomic_DNA"/>
</dbReference>
<keyword evidence="5 10" id="KW-0547">Nucleotide-binding</keyword>
<dbReference type="AlphaFoldDB" id="A0A9D5H7Q3"/>
<dbReference type="Pfam" id="PF00069">
    <property type="entry name" value="Pkinase"/>
    <property type="match status" value="1"/>
</dbReference>
<comment type="similarity">
    <text evidence="1">Belongs to the protein kinase superfamily. NEK Ser/Thr protein kinase family. NIMA subfamily.</text>
</comment>
<evidence type="ECO:0000313" key="13">
    <source>
        <dbReference type="EMBL" id="KAJ0966406.1"/>
    </source>
</evidence>
<evidence type="ECO:0000256" key="11">
    <source>
        <dbReference type="SAM" id="MobiDB-lite"/>
    </source>
</evidence>
<dbReference type="Gene3D" id="1.10.510.10">
    <property type="entry name" value="Transferase(Phosphotransferase) domain 1"/>
    <property type="match status" value="1"/>
</dbReference>
<evidence type="ECO:0000256" key="7">
    <source>
        <dbReference type="ARBA" id="ARBA00022840"/>
    </source>
</evidence>
<dbReference type="InterPro" id="IPR008271">
    <property type="entry name" value="Ser/Thr_kinase_AS"/>
</dbReference>
<dbReference type="InterPro" id="IPR000719">
    <property type="entry name" value="Prot_kinase_dom"/>
</dbReference>
<dbReference type="Gene3D" id="3.30.200.20">
    <property type="entry name" value="Phosphorylase Kinase, domain 1"/>
    <property type="match status" value="1"/>
</dbReference>
<evidence type="ECO:0000256" key="5">
    <source>
        <dbReference type="ARBA" id="ARBA00022741"/>
    </source>
</evidence>
<accession>A0A9D5H7Q3</accession>
<evidence type="ECO:0000313" key="14">
    <source>
        <dbReference type="Proteomes" id="UP001085076"/>
    </source>
</evidence>
<dbReference type="FunFam" id="1.10.510.10:FF:001795">
    <property type="entry name" value="Serine/threonine-protein kinase Nek1"/>
    <property type="match status" value="1"/>
</dbReference>
<dbReference type="PROSITE" id="PS00108">
    <property type="entry name" value="PROTEIN_KINASE_ST"/>
    <property type="match status" value="1"/>
</dbReference>
<comment type="caution">
    <text evidence="13">The sequence shown here is derived from an EMBL/GenBank/DDBJ whole genome shotgun (WGS) entry which is preliminary data.</text>
</comment>
<dbReference type="GO" id="GO:0005524">
    <property type="term" value="F:ATP binding"/>
    <property type="evidence" value="ECO:0007669"/>
    <property type="project" value="UniProtKB-UniRule"/>
</dbReference>
<protein>
    <recommendedName>
        <fullName evidence="2">non-specific serine/threonine protein kinase</fullName>
        <ecNumber evidence="2">2.7.11.1</ecNumber>
    </recommendedName>
</protein>
<evidence type="ECO:0000256" key="6">
    <source>
        <dbReference type="ARBA" id="ARBA00022777"/>
    </source>
</evidence>
<feature type="compositionally biased region" description="Basic and acidic residues" evidence="11">
    <location>
        <begin position="370"/>
        <end position="386"/>
    </location>
</feature>
<dbReference type="OrthoDB" id="248923at2759"/>
<evidence type="ECO:0000259" key="12">
    <source>
        <dbReference type="PROSITE" id="PS50011"/>
    </source>
</evidence>
<evidence type="ECO:0000256" key="1">
    <source>
        <dbReference type="ARBA" id="ARBA00010886"/>
    </source>
</evidence>
<evidence type="ECO:0000256" key="10">
    <source>
        <dbReference type="PROSITE-ProRule" id="PRU10141"/>
    </source>
</evidence>
<comment type="catalytic activity">
    <reaction evidence="8">
        <text>L-threonyl-[protein] + ATP = O-phospho-L-threonyl-[protein] + ADP + H(+)</text>
        <dbReference type="Rhea" id="RHEA:46608"/>
        <dbReference type="Rhea" id="RHEA-COMP:11060"/>
        <dbReference type="Rhea" id="RHEA-COMP:11605"/>
        <dbReference type="ChEBI" id="CHEBI:15378"/>
        <dbReference type="ChEBI" id="CHEBI:30013"/>
        <dbReference type="ChEBI" id="CHEBI:30616"/>
        <dbReference type="ChEBI" id="CHEBI:61977"/>
        <dbReference type="ChEBI" id="CHEBI:456216"/>
        <dbReference type="EC" id="2.7.11.1"/>
    </reaction>
</comment>
<comment type="catalytic activity">
    <reaction evidence="9">
        <text>L-seryl-[protein] + ATP = O-phospho-L-seryl-[protein] + ADP + H(+)</text>
        <dbReference type="Rhea" id="RHEA:17989"/>
        <dbReference type="Rhea" id="RHEA-COMP:9863"/>
        <dbReference type="Rhea" id="RHEA-COMP:11604"/>
        <dbReference type="ChEBI" id="CHEBI:15378"/>
        <dbReference type="ChEBI" id="CHEBI:29999"/>
        <dbReference type="ChEBI" id="CHEBI:30616"/>
        <dbReference type="ChEBI" id="CHEBI:83421"/>
        <dbReference type="ChEBI" id="CHEBI:456216"/>
        <dbReference type="EC" id="2.7.11.1"/>
    </reaction>
</comment>
<dbReference type="EC" id="2.7.11.1" evidence="2"/>
<keyword evidence="7 10" id="KW-0067">ATP-binding</keyword>
<evidence type="ECO:0000256" key="3">
    <source>
        <dbReference type="ARBA" id="ARBA00022527"/>
    </source>
</evidence>
<feature type="compositionally biased region" description="Polar residues" evidence="11">
    <location>
        <begin position="446"/>
        <end position="455"/>
    </location>
</feature>
<reference evidence="13" key="1">
    <citation type="submission" date="2021-03" db="EMBL/GenBank/DDBJ databases">
        <authorList>
            <person name="Li Z."/>
            <person name="Yang C."/>
        </authorList>
    </citation>
    <scope>NUCLEOTIDE SEQUENCE</scope>
    <source>
        <strain evidence="13">Dzin_1.0</strain>
        <tissue evidence="13">Leaf</tissue>
    </source>
</reference>
<evidence type="ECO:0000256" key="2">
    <source>
        <dbReference type="ARBA" id="ARBA00012513"/>
    </source>
</evidence>
<evidence type="ECO:0000256" key="4">
    <source>
        <dbReference type="ARBA" id="ARBA00022679"/>
    </source>
</evidence>
<dbReference type="PANTHER" id="PTHR43671:SF66">
    <property type="entry name" value="SERINE_THREONINE-PROTEIN KINASE NEK2"/>
    <property type="match status" value="1"/>
</dbReference>
<keyword evidence="3" id="KW-0723">Serine/threonine-protein kinase</keyword>
<keyword evidence="6" id="KW-0418">Kinase</keyword>
<dbReference type="CDD" id="cd08215">
    <property type="entry name" value="STKc_Nek"/>
    <property type="match status" value="1"/>
</dbReference>
<dbReference type="InterPro" id="IPR011009">
    <property type="entry name" value="Kinase-like_dom_sf"/>
</dbReference>
<proteinExistence type="inferred from homology"/>
<feature type="compositionally biased region" description="Low complexity" evidence="11">
    <location>
        <begin position="480"/>
        <end position="498"/>
    </location>
</feature>
<feature type="region of interest" description="Disordered" evidence="11">
    <location>
        <begin position="474"/>
        <end position="510"/>
    </location>
</feature>
<evidence type="ECO:0000256" key="8">
    <source>
        <dbReference type="ARBA" id="ARBA00047899"/>
    </source>
</evidence>
<dbReference type="FunFam" id="3.30.200.20:FF:000108">
    <property type="entry name" value="Serine/threonine-protein kinase Nek2"/>
    <property type="match status" value="1"/>
</dbReference>
<dbReference type="PROSITE" id="PS50011">
    <property type="entry name" value="PROTEIN_KINASE_DOM"/>
    <property type="match status" value="1"/>
</dbReference>
<name>A0A9D5H7Q3_9LILI</name>